<evidence type="ECO:0000313" key="8">
    <source>
        <dbReference type="EMBL" id="KAE9127719.1"/>
    </source>
</evidence>
<dbReference type="EMBL" id="QXFX01000170">
    <property type="protein sequence ID" value="KAE9127719.1"/>
    <property type="molecule type" value="Genomic_DNA"/>
</dbReference>
<dbReference type="Proteomes" id="UP000488956">
    <property type="component" value="Unassembled WGS sequence"/>
</dbReference>
<dbReference type="Proteomes" id="UP000476176">
    <property type="component" value="Unassembled WGS sequence"/>
</dbReference>
<evidence type="ECO:0000256" key="3">
    <source>
        <dbReference type="ARBA" id="ARBA00022833"/>
    </source>
</evidence>
<evidence type="ECO:0000313" key="11">
    <source>
        <dbReference type="Proteomes" id="UP000460718"/>
    </source>
</evidence>
<feature type="compositionally biased region" description="Polar residues" evidence="5">
    <location>
        <begin position="122"/>
        <end position="134"/>
    </location>
</feature>
<dbReference type="PROSITE" id="PS50199">
    <property type="entry name" value="ZF_RANBP2_2"/>
    <property type="match status" value="3"/>
</dbReference>
<dbReference type="GO" id="GO:0006281">
    <property type="term" value="P:DNA repair"/>
    <property type="evidence" value="ECO:0007669"/>
    <property type="project" value="TreeGrafter"/>
</dbReference>
<organism evidence="7 11">
    <name type="scientific">Phytophthora fragariae</name>
    <dbReference type="NCBI Taxonomy" id="53985"/>
    <lineage>
        <taxon>Eukaryota</taxon>
        <taxon>Sar</taxon>
        <taxon>Stramenopiles</taxon>
        <taxon>Oomycota</taxon>
        <taxon>Peronosporomycetes</taxon>
        <taxon>Peronosporales</taxon>
        <taxon>Peronosporaceae</taxon>
        <taxon>Phytophthora</taxon>
    </lineage>
</organism>
<feature type="region of interest" description="Disordered" evidence="5">
    <location>
        <begin position="537"/>
        <end position="636"/>
    </location>
</feature>
<comment type="caution">
    <text evidence="7">The sequence shown here is derived from an EMBL/GenBank/DDBJ whole genome shotgun (WGS) entry which is preliminary data.</text>
</comment>
<gene>
    <name evidence="9" type="ORF">PF004_g4654</name>
    <name evidence="10" type="ORF">PF008_g4796</name>
    <name evidence="8" type="ORF">PF010_g4785</name>
    <name evidence="7" type="ORF">PF011_g4531</name>
</gene>
<evidence type="ECO:0000313" key="7">
    <source>
        <dbReference type="EMBL" id="KAE9022337.1"/>
    </source>
</evidence>
<dbReference type="PANTHER" id="PTHR46622:SF1">
    <property type="entry name" value="DNA-DEPENDENT METALLOPROTEASE WSS1"/>
    <property type="match status" value="1"/>
</dbReference>
<evidence type="ECO:0000256" key="5">
    <source>
        <dbReference type="SAM" id="MobiDB-lite"/>
    </source>
</evidence>
<dbReference type="AlphaFoldDB" id="A0A6A3LW49"/>
<dbReference type="InterPro" id="IPR001876">
    <property type="entry name" value="Znf_RanBP2"/>
</dbReference>
<feature type="domain" description="RanBP2-type" evidence="6">
    <location>
        <begin position="5"/>
        <end position="38"/>
    </location>
</feature>
<feature type="region of interest" description="Disordered" evidence="5">
    <location>
        <begin position="207"/>
        <end position="229"/>
    </location>
</feature>
<name>A0A6A3LW49_9STRA</name>
<dbReference type="Gene3D" id="2.30.30.380">
    <property type="entry name" value="Zn-finger domain of Sec23/24"/>
    <property type="match status" value="2"/>
</dbReference>
<reference evidence="11 12" key="1">
    <citation type="submission" date="2018-09" db="EMBL/GenBank/DDBJ databases">
        <title>Genomic investigation of the strawberry pathogen Phytophthora fragariae indicates pathogenicity is determined by transcriptional variation in three key races.</title>
        <authorList>
            <person name="Adams T.M."/>
            <person name="Armitage A.D."/>
            <person name="Sobczyk M.K."/>
            <person name="Bates H.J."/>
            <person name="Dunwell J.M."/>
            <person name="Nellist C.F."/>
            <person name="Harrison R.J."/>
        </authorList>
    </citation>
    <scope>NUCLEOTIDE SEQUENCE [LARGE SCALE GENOMIC DNA]</scope>
    <source>
        <strain evidence="9 12">BC-23</strain>
        <strain evidence="10 13">NOV-77</strain>
        <strain evidence="8 14">ONT-3</strain>
        <strain evidence="7 11">SCRP245</strain>
    </source>
</reference>
<dbReference type="Proteomes" id="UP000460718">
    <property type="component" value="Unassembled WGS sequence"/>
</dbReference>
<feature type="compositionally biased region" description="Low complexity" evidence="5">
    <location>
        <begin position="608"/>
        <end position="622"/>
    </location>
</feature>
<sequence length="653" mass="71953">MARTRQQEVVQDWSCPLCTLLNSADDDRCQACDNARPPAHLLEKSQPPDVPTAAATGSEVQRMYRPVSGVFFSASVRAQGDSSSAAAWRQEPRLVVNRRRGSWRRAEAVERESEQISRRSETGTAEQTTDSTATERGLQQEIKCADEVQKSEDAVEPMVTTEVQEEEEEEEETAMEPCFNLLGSGASVFAAAVVEDAVEGQCAIEEKESREEGVEADGDDDVVSIPSAPKYPGFMPASKVRIEEPLIEDKLASAGLDLSDSDNDEEEPKLLRRDKHEVTDHSWEDKWVCQICTNLNDQSAMECASCTCKRYKDAPSILDTATGSDLKWACHICTNLNPPELTECDACFTDRRWNAPISNRSADEKWRCNVCTTFNAPGTTRCEVCDRTREDERKQPAGKDVECPVCTNTNPPGSKQCTICETSLQPDDTPDDHFVDLASSPPARKHSYSIDDGDLNNPYADLSQYNNYDAQDEVANPDPDFVEDISDNEAMMSLNNTRPTTVRAELKEFKHFVCMEDLRNDYGCRINYSKMFAGQRSRKSYADRLATRTAASRKRQRNAARRAAGEAITPPPRGGKARGGKKRKTPAGSRRASSAGTKAPKAKKARKTAASGRRASSATTPSPIVNHYDDSGADFGDGFSTMAWEGVGSAGYH</sequence>
<dbReference type="EMBL" id="QXFY01000168">
    <property type="protein sequence ID" value="KAE9353884.1"/>
    <property type="molecule type" value="Genomic_DNA"/>
</dbReference>
<feature type="compositionally biased region" description="Basic and acidic residues" evidence="5">
    <location>
        <begin position="104"/>
        <end position="121"/>
    </location>
</feature>
<evidence type="ECO:0000256" key="4">
    <source>
        <dbReference type="PROSITE-ProRule" id="PRU00322"/>
    </source>
</evidence>
<keyword evidence="2 4" id="KW-0863">Zinc-finger</keyword>
<feature type="region of interest" description="Disordered" evidence="5">
    <location>
        <begin position="253"/>
        <end position="273"/>
    </location>
</feature>
<dbReference type="Pfam" id="PF00641">
    <property type="entry name" value="Zn_ribbon_RanBP"/>
    <property type="match status" value="3"/>
</dbReference>
<dbReference type="PROSITE" id="PS01358">
    <property type="entry name" value="ZF_RANBP2_1"/>
    <property type="match status" value="3"/>
</dbReference>
<evidence type="ECO:0000313" key="9">
    <source>
        <dbReference type="EMBL" id="KAE9246771.1"/>
    </source>
</evidence>
<evidence type="ECO:0000256" key="1">
    <source>
        <dbReference type="ARBA" id="ARBA00022723"/>
    </source>
</evidence>
<dbReference type="EMBL" id="QXFW01000164">
    <property type="protein sequence ID" value="KAE9022337.1"/>
    <property type="molecule type" value="Genomic_DNA"/>
</dbReference>
<proteinExistence type="predicted"/>
<keyword evidence="3" id="KW-0862">Zinc</keyword>
<dbReference type="GO" id="GO:0005634">
    <property type="term" value="C:nucleus"/>
    <property type="evidence" value="ECO:0007669"/>
    <property type="project" value="TreeGrafter"/>
</dbReference>
<protein>
    <recommendedName>
        <fullName evidence="6">RanBP2-type domain-containing protein</fullName>
    </recommendedName>
</protein>
<evidence type="ECO:0000313" key="13">
    <source>
        <dbReference type="Proteomes" id="UP000486351"/>
    </source>
</evidence>
<feature type="region of interest" description="Disordered" evidence="5">
    <location>
        <begin position="104"/>
        <end position="140"/>
    </location>
</feature>
<feature type="compositionally biased region" description="Low complexity" evidence="5">
    <location>
        <begin position="586"/>
        <end position="599"/>
    </location>
</feature>
<evidence type="ECO:0000259" key="6">
    <source>
        <dbReference type="PROSITE" id="PS50199"/>
    </source>
</evidence>
<feature type="domain" description="RanBP2-type" evidence="6">
    <location>
        <begin position="360"/>
        <end position="391"/>
    </location>
</feature>
<evidence type="ECO:0000256" key="2">
    <source>
        <dbReference type="ARBA" id="ARBA00022771"/>
    </source>
</evidence>
<dbReference type="SMART" id="SM00547">
    <property type="entry name" value="ZnF_RBZ"/>
    <property type="match status" value="5"/>
</dbReference>
<accession>A0A6A3LW49</accession>
<dbReference type="InterPro" id="IPR053000">
    <property type="entry name" value="WSS1-like_metalloprotease"/>
</dbReference>
<evidence type="ECO:0000313" key="12">
    <source>
        <dbReference type="Proteomes" id="UP000476176"/>
    </source>
</evidence>
<dbReference type="Proteomes" id="UP000486351">
    <property type="component" value="Unassembled WGS sequence"/>
</dbReference>
<feature type="compositionally biased region" description="Basic residues" evidence="5">
    <location>
        <begin position="575"/>
        <end position="585"/>
    </location>
</feature>
<feature type="compositionally biased region" description="Basic residues" evidence="5">
    <location>
        <begin position="551"/>
        <end position="560"/>
    </location>
</feature>
<dbReference type="InterPro" id="IPR036443">
    <property type="entry name" value="Znf_RanBP2_sf"/>
</dbReference>
<evidence type="ECO:0000313" key="10">
    <source>
        <dbReference type="EMBL" id="KAE9353884.1"/>
    </source>
</evidence>
<dbReference type="EMBL" id="QXGC01000163">
    <property type="protein sequence ID" value="KAE9246771.1"/>
    <property type="molecule type" value="Genomic_DNA"/>
</dbReference>
<dbReference type="PANTHER" id="PTHR46622">
    <property type="entry name" value="DNA-DEPENDENT METALLOPROTEASE WSS1"/>
    <property type="match status" value="1"/>
</dbReference>
<feature type="domain" description="RanBP2-type" evidence="6">
    <location>
        <begin position="283"/>
        <end position="312"/>
    </location>
</feature>
<dbReference type="GO" id="GO:0008270">
    <property type="term" value="F:zinc ion binding"/>
    <property type="evidence" value="ECO:0007669"/>
    <property type="project" value="UniProtKB-KW"/>
</dbReference>
<dbReference type="GO" id="GO:0008237">
    <property type="term" value="F:metallopeptidase activity"/>
    <property type="evidence" value="ECO:0007669"/>
    <property type="project" value="TreeGrafter"/>
</dbReference>
<dbReference type="SUPFAM" id="SSF90209">
    <property type="entry name" value="Ran binding protein zinc finger-like"/>
    <property type="match status" value="3"/>
</dbReference>
<keyword evidence="1" id="KW-0479">Metal-binding</keyword>
<evidence type="ECO:0000313" key="14">
    <source>
        <dbReference type="Proteomes" id="UP000488956"/>
    </source>
</evidence>